<dbReference type="PATRIC" id="fig|465820.4.peg.3012"/>
<dbReference type="SUPFAM" id="SSF53335">
    <property type="entry name" value="S-adenosyl-L-methionine-dependent methyltransferases"/>
    <property type="match status" value="1"/>
</dbReference>
<gene>
    <name evidence="6" type="ORF">NS359_13425</name>
</gene>
<evidence type="ECO:0000259" key="5">
    <source>
        <dbReference type="Pfam" id="PF13649"/>
    </source>
</evidence>
<protein>
    <recommendedName>
        <fullName evidence="5">Methyltransferase domain-containing protein</fullName>
    </recommendedName>
</protein>
<dbReference type="CDD" id="cd02440">
    <property type="entry name" value="AdoMet_MTases"/>
    <property type="match status" value="1"/>
</dbReference>
<dbReference type="AlphaFoldDB" id="A0A147DN53"/>
<sequence>MLAACAAARCTGRMHAHDEPDHSHSAAPSDGAPVDGTAREWWEARYAERDGIWSGRVNAVLADVVAGLPAGGGRALDLGCGEGGDVVWLAEQGWTVTGVDLSRTAVERGERAAQAAGVAERTRFAAADLATWAPGAAERFDLVTASFLQSWPVEIPRDTILHRATAAVAPGGHLLVTAHAAPPHGDLPEEMRSYRFPTPEQDLAALRLDGGWDVVVAEGRPRSSTGPDGERHETVDSVVLVRRRPGQVSA</sequence>
<evidence type="ECO:0000256" key="4">
    <source>
        <dbReference type="SAM" id="MobiDB-lite"/>
    </source>
</evidence>
<dbReference type="Pfam" id="PF13649">
    <property type="entry name" value="Methyltransf_25"/>
    <property type="match status" value="1"/>
</dbReference>
<comment type="caution">
    <text evidence="6">The sequence shown here is derived from an EMBL/GenBank/DDBJ whole genome shotgun (WGS) entry which is preliminary data.</text>
</comment>
<feature type="compositionally biased region" description="Basic and acidic residues" evidence="4">
    <location>
        <begin position="15"/>
        <end position="24"/>
    </location>
</feature>
<name>A0A147DN53_9MICO</name>
<feature type="region of interest" description="Disordered" evidence="4">
    <location>
        <begin position="15"/>
        <end position="35"/>
    </location>
</feature>
<dbReference type="GO" id="GO:0032259">
    <property type="term" value="P:methylation"/>
    <property type="evidence" value="ECO:0007669"/>
    <property type="project" value="UniProtKB-KW"/>
</dbReference>
<dbReference type="InterPro" id="IPR029063">
    <property type="entry name" value="SAM-dependent_MTases_sf"/>
</dbReference>
<evidence type="ECO:0000313" key="7">
    <source>
        <dbReference type="Proteomes" id="UP000072763"/>
    </source>
</evidence>
<keyword evidence="1" id="KW-0489">Methyltransferase</keyword>
<dbReference type="GO" id="GO:0008168">
    <property type="term" value="F:methyltransferase activity"/>
    <property type="evidence" value="ECO:0007669"/>
    <property type="project" value="UniProtKB-KW"/>
</dbReference>
<evidence type="ECO:0000256" key="3">
    <source>
        <dbReference type="ARBA" id="ARBA00022691"/>
    </source>
</evidence>
<evidence type="ECO:0000256" key="2">
    <source>
        <dbReference type="ARBA" id="ARBA00022679"/>
    </source>
</evidence>
<dbReference type="STRING" id="465820.NS263_04325"/>
<reference evidence="6 7" key="1">
    <citation type="journal article" date="2016" name="Front. Microbiol.">
        <title>Genomic Resource of Rice Seed Associated Bacteria.</title>
        <authorList>
            <person name="Midha S."/>
            <person name="Bansal K."/>
            <person name="Sharma S."/>
            <person name="Kumar N."/>
            <person name="Patil P.P."/>
            <person name="Chaudhry V."/>
            <person name="Patil P.B."/>
        </authorList>
    </citation>
    <scope>NUCLEOTIDE SEQUENCE [LARGE SCALE GENOMIC DNA]</scope>
    <source>
        <strain evidence="6 7">NS359</strain>
    </source>
</reference>
<organism evidence="6 7">
    <name type="scientific">Curtobacterium oceanosedimentum</name>
    <dbReference type="NCBI Taxonomy" id="465820"/>
    <lineage>
        <taxon>Bacteria</taxon>
        <taxon>Bacillati</taxon>
        <taxon>Actinomycetota</taxon>
        <taxon>Actinomycetes</taxon>
        <taxon>Micrococcales</taxon>
        <taxon>Microbacteriaceae</taxon>
        <taxon>Curtobacterium</taxon>
    </lineage>
</organism>
<keyword evidence="2" id="KW-0808">Transferase</keyword>
<dbReference type="PANTHER" id="PTHR43464">
    <property type="entry name" value="METHYLTRANSFERASE"/>
    <property type="match status" value="1"/>
</dbReference>
<dbReference type="Proteomes" id="UP000072763">
    <property type="component" value="Unassembled WGS sequence"/>
</dbReference>
<evidence type="ECO:0000313" key="6">
    <source>
        <dbReference type="EMBL" id="KTR50765.1"/>
    </source>
</evidence>
<dbReference type="EMBL" id="LDRC01000077">
    <property type="protein sequence ID" value="KTR50765.1"/>
    <property type="molecule type" value="Genomic_DNA"/>
</dbReference>
<accession>A0A147DN53</accession>
<keyword evidence="3" id="KW-0949">S-adenosyl-L-methionine</keyword>
<dbReference type="PANTHER" id="PTHR43464:SF19">
    <property type="entry name" value="UBIQUINONE BIOSYNTHESIS O-METHYLTRANSFERASE, MITOCHONDRIAL"/>
    <property type="match status" value="1"/>
</dbReference>
<evidence type="ECO:0000256" key="1">
    <source>
        <dbReference type="ARBA" id="ARBA00022603"/>
    </source>
</evidence>
<dbReference type="Gene3D" id="3.40.50.150">
    <property type="entry name" value="Vaccinia Virus protein VP39"/>
    <property type="match status" value="1"/>
</dbReference>
<dbReference type="InterPro" id="IPR041698">
    <property type="entry name" value="Methyltransf_25"/>
</dbReference>
<proteinExistence type="predicted"/>
<feature type="domain" description="Methyltransferase" evidence="5">
    <location>
        <begin position="76"/>
        <end position="172"/>
    </location>
</feature>